<reference evidence="1" key="1">
    <citation type="submission" date="2023-03" db="EMBL/GenBank/DDBJ databases">
        <title>Massive genome expansion in bonnet fungi (Mycena s.s.) driven by repeated elements and novel gene families across ecological guilds.</title>
        <authorList>
            <consortium name="Lawrence Berkeley National Laboratory"/>
            <person name="Harder C.B."/>
            <person name="Miyauchi S."/>
            <person name="Viragh M."/>
            <person name="Kuo A."/>
            <person name="Thoen E."/>
            <person name="Andreopoulos B."/>
            <person name="Lu D."/>
            <person name="Skrede I."/>
            <person name="Drula E."/>
            <person name="Henrissat B."/>
            <person name="Morin E."/>
            <person name="Kohler A."/>
            <person name="Barry K."/>
            <person name="LaButti K."/>
            <person name="Morin E."/>
            <person name="Salamov A."/>
            <person name="Lipzen A."/>
            <person name="Mereny Z."/>
            <person name="Hegedus B."/>
            <person name="Baldrian P."/>
            <person name="Stursova M."/>
            <person name="Weitz H."/>
            <person name="Taylor A."/>
            <person name="Grigoriev I.V."/>
            <person name="Nagy L.G."/>
            <person name="Martin F."/>
            <person name="Kauserud H."/>
        </authorList>
    </citation>
    <scope>NUCLEOTIDE SEQUENCE</scope>
    <source>
        <strain evidence="1">CBHHK002</strain>
    </source>
</reference>
<sequence length="84" mass="9188">MTSLAPKPKVMRTLRPTSRRIALFGATTFVFAREGQRAVPTGPAPPPLPLAPQHAASSLRFDYFSLVNPYDPYFTGSIGTRVIL</sequence>
<dbReference type="AlphaFoldDB" id="A0AAD6ZTQ0"/>
<organism evidence="1 2">
    <name type="scientific">Mycena albidolilacea</name>
    <dbReference type="NCBI Taxonomy" id="1033008"/>
    <lineage>
        <taxon>Eukaryota</taxon>
        <taxon>Fungi</taxon>
        <taxon>Dikarya</taxon>
        <taxon>Basidiomycota</taxon>
        <taxon>Agaricomycotina</taxon>
        <taxon>Agaricomycetes</taxon>
        <taxon>Agaricomycetidae</taxon>
        <taxon>Agaricales</taxon>
        <taxon>Marasmiineae</taxon>
        <taxon>Mycenaceae</taxon>
        <taxon>Mycena</taxon>
    </lineage>
</organism>
<accession>A0AAD6ZTQ0</accession>
<gene>
    <name evidence="1" type="ORF">DFH08DRAFT_964219</name>
</gene>
<dbReference type="EMBL" id="JARIHO010000028">
    <property type="protein sequence ID" value="KAJ7339182.1"/>
    <property type="molecule type" value="Genomic_DNA"/>
</dbReference>
<comment type="caution">
    <text evidence="1">The sequence shown here is derived from an EMBL/GenBank/DDBJ whole genome shotgun (WGS) entry which is preliminary data.</text>
</comment>
<name>A0AAD6ZTQ0_9AGAR</name>
<proteinExistence type="predicted"/>
<keyword evidence="2" id="KW-1185">Reference proteome</keyword>
<evidence type="ECO:0000313" key="1">
    <source>
        <dbReference type="EMBL" id="KAJ7339182.1"/>
    </source>
</evidence>
<evidence type="ECO:0000313" key="2">
    <source>
        <dbReference type="Proteomes" id="UP001218218"/>
    </source>
</evidence>
<protein>
    <submittedName>
        <fullName evidence="1">Uncharacterized protein</fullName>
    </submittedName>
</protein>
<dbReference type="Proteomes" id="UP001218218">
    <property type="component" value="Unassembled WGS sequence"/>
</dbReference>